<name>A0ACB7IS47_PLECO</name>
<dbReference type="EMBL" id="WQMT02000007">
    <property type="protein sequence ID" value="KAG9221042.1"/>
    <property type="molecule type" value="Genomic_DNA"/>
</dbReference>
<keyword evidence="2" id="KW-1185">Reference proteome</keyword>
<comment type="caution">
    <text evidence="1">The sequence shown here is derived from an EMBL/GenBank/DDBJ whole genome shotgun (WGS) entry which is preliminary data.</text>
</comment>
<reference evidence="1 2" key="1">
    <citation type="journal article" date="2021" name="Appl. Environ. Microbiol.">
        <title>Genetic linkage and physical mapping for an oyster mushroom Pleurotus cornucopiae and QTL analysis for the trait cap color.</title>
        <authorList>
            <person name="Zhang Y."/>
            <person name="Gao W."/>
            <person name="Sonnenberg A."/>
            <person name="Chen Q."/>
            <person name="Zhang J."/>
            <person name="Huang C."/>
        </authorList>
    </citation>
    <scope>NUCLEOTIDE SEQUENCE [LARGE SCALE GENOMIC DNA]</scope>
    <source>
        <strain evidence="1">CCMSSC00406</strain>
    </source>
</reference>
<sequence length="158" mass="16915">MANVALDFAPLPATSIVHLALTDENIPHVMQFLATLREQYDRDPLSITWTTAENDDVRYLVPTNMPELATGKVELDESPTSFACANCGTQNFMKDKKQFYAVTCGTQVGVVRGADTSTALIHGVSGGVSLGFRSEAAAVEHFQKGVKGGTVVVRKAVA</sequence>
<proteinExistence type="predicted"/>
<organism evidence="1 2">
    <name type="scientific">Pleurotus cornucopiae</name>
    <name type="common">Cornucopia mushroom</name>
    <dbReference type="NCBI Taxonomy" id="5321"/>
    <lineage>
        <taxon>Eukaryota</taxon>
        <taxon>Fungi</taxon>
        <taxon>Dikarya</taxon>
        <taxon>Basidiomycota</taxon>
        <taxon>Agaricomycotina</taxon>
        <taxon>Agaricomycetes</taxon>
        <taxon>Agaricomycetidae</taxon>
        <taxon>Agaricales</taxon>
        <taxon>Pleurotineae</taxon>
        <taxon>Pleurotaceae</taxon>
        <taxon>Pleurotus</taxon>
    </lineage>
</organism>
<dbReference type="Proteomes" id="UP000824881">
    <property type="component" value="Unassembled WGS sequence"/>
</dbReference>
<accession>A0ACB7IS47</accession>
<evidence type="ECO:0000313" key="1">
    <source>
        <dbReference type="EMBL" id="KAG9221042.1"/>
    </source>
</evidence>
<protein>
    <submittedName>
        <fullName evidence="1">Uncharacterized protein</fullName>
    </submittedName>
</protein>
<evidence type="ECO:0000313" key="2">
    <source>
        <dbReference type="Proteomes" id="UP000824881"/>
    </source>
</evidence>
<gene>
    <name evidence="1" type="ORF">CCMSSC00406_0002358</name>
</gene>